<dbReference type="Gene3D" id="3.40.390.10">
    <property type="entry name" value="Collagenase (Catalytic Domain)"/>
    <property type="match status" value="1"/>
</dbReference>
<evidence type="ECO:0000313" key="1">
    <source>
        <dbReference type="EMBL" id="ORZ32883.1"/>
    </source>
</evidence>
<proteinExistence type="predicted"/>
<dbReference type="Gene3D" id="1.10.1380.10">
    <property type="entry name" value="Neutral endopeptidase , domain2"/>
    <property type="match status" value="1"/>
</dbReference>
<comment type="caution">
    <text evidence="1">The sequence shown here is derived from an EMBL/GenBank/DDBJ whole genome shotgun (WGS) entry which is preliminary data.</text>
</comment>
<dbReference type="InterPro" id="IPR024079">
    <property type="entry name" value="MetalloPept_cat_dom_sf"/>
</dbReference>
<reference evidence="1 2" key="1">
    <citation type="submission" date="2016-07" db="EMBL/GenBank/DDBJ databases">
        <title>Pervasive Adenine N6-methylation of Active Genes in Fungi.</title>
        <authorList>
            <consortium name="DOE Joint Genome Institute"/>
            <person name="Mondo S.J."/>
            <person name="Dannebaum R.O."/>
            <person name="Kuo R.C."/>
            <person name="Labutti K."/>
            <person name="Haridas S."/>
            <person name="Kuo A."/>
            <person name="Salamov A."/>
            <person name="Ahrendt S.R."/>
            <person name="Lipzen A."/>
            <person name="Sullivan W."/>
            <person name="Andreopoulos W.B."/>
            <person name="Clum A."/>
            <person name="Lindquist E."/>
            <person name="Daum C."/>
            <person name="Ramamoorthy G.K."/>
            <person name="Gryganskyi A."/>
            <person name="Culley D."/>
            <person name="Magnuson J.K."/>
            <person name="James T.Y."/>
            <person name="O'Malley M.A."/>
            <person name="Stajich J.E."/>
            <person name="Spatafora J.W."/>
            <person name="Visel A."/>
            <person name="Grigoriev I.V."/>
        </authorList>
    </citation>
    <scope>NUCLEOTIDE SEQUENCE [LARGE SCALE GENOMIC DNA]</scope>
    <source>
        <strain evidence="1 2">PL171</strain>
    </source>
</reference>
<dbReference type="EMBL" id="MCFL01000041">
    <property type="protein sequence ID" value="ORZ32883.1"/>
    <property type="molecule type" value="Genomic_DNA"/>
</dbReference>
<accession>A0A1Y2HGR6</accession>
<protein>
    <recommendedName>
        <fullName evidence="3">Peptidase M13 N-terminal domain-containing protein</fullName>
    </recommendedName>
</protein>
<dbReference type="AlphaFoldDB" id="A0A1Y2HGR6"/>
<dbReference type="Proteomes" id="UP000193411">
    <property type="component" value="Unassembled WGS sequence"/>
</dbReference>
<dbReference type="GO" id="GO:0008237">
    <property type="term" value="F:metallopeptidase activity"/>
    <property type="evidence" value="ECO:0007669"/>
    <property type="project" value="InterPro"/>
</dbReference>
<dbReference type="InterPro" id="IPR042089">
    <property type="entry name" value="Peptidase_M13_dom_2"/>
</dbReference>
<sequence>MYGWPPFSANALHYDELTNSPRARLREFASSNPRRFSDSEPSLGAGEALSKMLAASNSSQDPCTDFHESVCSGWRHLVDWPSHLPRFGALTWMREMHRDLLPITPVVRISSE</sequence>
<dbReference type="SUPFAM" id="SSF55486">
    <property type="entry name" value="Metalloproteases ('zincins'), catalytic domain"/>
    <property type="match status" value="1"/>
</dbReference>
<evidence type="ECO:0000313" key="2">
    <source>
        <dbReference type="Proteomes" id="UP000193411"/>
    </source>
</evidence>
<gene>
    <name evidence="1" type="ORF">BCR44DRAFT_1226643</name>
</gene>
<organism evidence="1 2">
    <name type="scientific">Catenaria anguillulae PL171</name>
    <dbReference type="NCBI Taxonomy" id="765915"/>
    <lineage>
        <taxon>Eukaryota</taxon>
        <taxon>Fungi</taxon>
        <taxon>Fungi incertae sedis</taxon>
        <taxon>Blastocladiomycota</taxon>
        <taxon>Blastocladiomycetes</taxon>
        <taxon>Blastocladiales</taxon>
        <taxon>Catenariaceae</taxon>
        <taxon>Catenaria</taxon>
    </lineage>
</organism>
<evidence type="ECO:0008006" key="3">
    <source>
        <dbReference type="Google" id="ProtNLM"/>
    </source>
</evidence>
<name>A0A1Y2HGR6_9FUNG</name>
<dbReference type="OrthoDB" id="6475849at2759"/>
<keyword evidence="2" id="KW-1185">Reference proteome</keyword>